<name>A0A7W8VGY9_9ACTN</name>
<feature type="signal peptide" evidence="2">
    <location>
        <begin position="1"/>
        <end position="18"/>
    </location>
</feature>
<dbReference type="Proteomes" id="UP000572635">
    <property type="component" value="Unassembled WGS sequence"/>
</dbReference>
<dbReference type="Pfam" id="PF00144">
    <property type="entry name" value="Beta-lactamase"/>
    <property type="match status" value="1"/>
</dbReference>
<dbReference type="InterPro" id="IPR012338">
    <property type="entry name" value="Beta-lactam/transpept-like"/>
</dbReference>
<gene>
    <name evidence="4" type="ORF">HDA36_005622</name>
</gene>
<keyword evidence="2" id="KW-0732">Signal</keyword>
<comment type="caution">
    <text evidence="4">The sequence shown here is derived from an EMBL/GenBank/DDBJ whole genome shotgun (WGS) entry which is preliminary data.</text>
</comment>
<feature type="chain" id="PRO_5039334043" evidence="2">
    <location>
        <begin position="19"/>
        <end position="561"/>
    </location>
</feature>
<evidence type="ECO:0000259" key="3">
    <source>
        <dbReference type="Pfam" id="PF00144"/>
    </source>
</evidence>
<feature type="region of interest" description="Disordered" evidence="1">
    <location>
        <begin position="507"/>
        <end position="561"/>
    </location>
</feature>
<dbReference type="InterPro" id="IPR001466">
    <property type="entry name" value="Beta-lactam-related"/>
</dbReference>
<dbReference type="SUPFAM" id="SSF56601">
    <property type="entry name" value="beta-lactamase/transpeptidase-like"/>
    <property type="match status" value="1"/>
</dbReference>
<dbReference type="RefSeq" id="WP_184398306.1">
    <property type="nucleotide sequence ID" value="NZ_BAAAJD010000080.1"/>
</dbReference>
<dbReference type="InterPro" id="IPR050491">
    <property type="entry name" value="AmpC-like"/>
</dbReference>
<accession>A0A7W8VGY9</accession>
<evidence type="ECO:0000313" key="5">
    <source>
        <dbReference type="Proteomes" id="UP000572635"/>
    </source>
</evidence>
<keyword evidence="5" id="KW-1185">Reference proteome</keyword>
<reference evidence="4 5" key="1">
    <citation type="submission" date="2020-08" db="EMBL/GenBank/DDBJ databases">
        <title>Sequencing the genomes of 1000 actinobacteria strains.</title>
        <authorList>
            <person name="Klenk H.-P."/>
        </authorList>
    </citation>
    <scope>NUCLEOTIDE SEQUENCE [LARGE SCALE GENOMIC DNA]</scope>
    <source>
        <strain evidence="4 5">DSM 44551</strain>
    </source>
</reference>
<proteinExistence type="predicted"/>
<dbReference type="AlphaFoldDB" id="A0A7W8VGY9"/>
<dbReference type="PROSITE" id="PS51257">
    <property type="entry name" value="PROKAR_LIPOPROTEIN"/>
    <property type="match status" value="1"/>
</dbReference>
<dbReference type="PANTHER" id="PTHR46825">
    <property type="entry name" value="D-ALANYL-D-ALANINE-CARBOXYPEPTIDASE/ENDOPEPTIDASE AMPH"/>
    <property type="match status" value="1"/>
</dbReference>
<dbReference type="Gene3D" id="3.40.710.10">
    <property type="entry name" value="DD-peptidase/beta-lactamase superfamily"/>
    <property type="match status" value="1"/>
</dbReference>
<dbReference type="InterPro" id="IPR023650">
    <property type="entry name" value="Beta-lactam_class-A_AS"/>
</dbReference>
<dbReference type="EMBL" id="JACHDB010000002">
    <property type="protein sequence ID" value="MBB5435474.1"/>
    <property type="molecule type" value="Genomic_DNA"/>
</dbReference>
<evidence type="ECO:0000256" key="2">
    <source>
        <dbReference type="SAM" id="SignalP"/>
    </source>
</evidence>
<organism evidence="4 5">
    <name type="scientific">Nocardiopsis composta</name>
    <dbReference type="NCBI Taxonomy" id="157465"/>
    <lineage>
        <taxon>Bacteria</taxon>
        <taxon>Bacillati</taxon>
        <taxon>Actinomycetota</taxon>
        <taxon>Actinomycetes</taxon>
        <taxon>Streptosporangiales</taxon>
        <taxon>Nocardiopsidaceae</taxon>
        <taxon>Nocardiopsis</taxon>
    </lineage>
</organism>
<dbReference type="PROSITE" id="PS00146">
    <property type="entry name" value="BETA_LACTAMASE_A"/>
    <property type="match status" value="1"/>
</dbReference>
<feature type="domain" description="Beta-lactamase-related" evidence="3">
    <location>
        <begin position="55"/>
        <end position="349"/>
    </location>
</feature>
<evidence type="ECO:0000256" key="1">
    <source>
        <dbReference type="SAM" id="MobiDB-lite"/>
    </source>
</evidence>
<protein>
    <submittedName>
        <fullName evidence="4">CubicO group peptidase (Beta-lactamase class C family)</fullName>
    </submittedName>
</protein>
<evidence type="ECO:0000313" key="4">
    <source>
        <dbReference type="EMBL" id="MBB5435474.1"/>
    </source>
</evidence>
<dbReference type="PANTHER" id="PTHR46825:SF9">
    <property type="entry name" value="BETA-LACTAMASE-RELATED DOMAIN-CONTAINING PROTEIN"/>
    <property type="match status" value="1"/>
</dbReference>
<sequence length="561" mass="55915">MKRILAVLGVLAAPAALAGCVPEGGPADAAAPGAPPCEAEFGEAFGAWADAGFSGSVALSTGGRFDCLAAYGTADPESGRQNTPDTVFAIGSVSKSFTAAAVLGLAEEGALSLDDPAGGILPELDGPAAEATVEQLLLHTGGLTGSHGEDREPLDREQAIAAIGRLERAFEPGTDFLYSNGGYTLLALIIDEVAEAGYREHMAAEVLPLPGGGSAGGFWDGEPAAPGPRAVGRLDGGGTGAAGDFAGPHWALSGGDLAMTMEQLAAWTHALFTGAAAVPGPVEGSGAPRFEHGDGTAEVPGWAALDETVYGAPVLMSAGGGGGTGQDAVAVWLPETERAVAVASNGPEVTAEELLEAVGPALLAGEAPPVPERPADADPAELAAAEGSYALGGDGAFEVRADGGGLTVAASGPDAVAALFPLPAEFDAGDAAAHEKRVRALLDGASREGREERAALESDFGEIAEVEIDGTLVQDGELRTYVVLGTGEGEVGMWYALDRQGGIAAAEGPVDPPSLRLVPSGEGRYRPDDPTGTGPRVSVAFEDGRMTVSGPSGSATAGPAD</sequence>